<reference evidence="2 3" key="1">
    <citation type="journal article" date="2016" name="Nat. Commun.">
        <title>Thousands of microbial genomes shed light on interconnected biogeochemical processes in an aquifer system.</title>
        <authorList>
            <person name="Anantharaman K."/>
            <person name="Brown C.T."/>
            <person name="Hug L.A."/>
            <person name="Sharon I."/>
            <person name="Castelle C.J."/>
            <person name="Probst A.J."/>
            <person name="Thomas B.C."/>
            <person name="Singh A."/>
            <person name="Wilkins M.J."/>
            <person name="Karaoz U."/>
            <person name="Brodie E.L."/>
            <person name="Williams K.H."/>
            <person name="Hubbard S.S."/>
            <person name="Banfield J.F."/>
        </authorList>
    </citation>
    <scope>NUCLEOTIDE SEQUENCE [LARGE SCALE GENOMIC DNA]</scope>
</reference>
<evidence type="ECO:0000256" key="1">
    <source>
        <dbReference type="SAM" id="Phobius"/>
    </source>
</evidence>
<dbReference type="AlphaFoldDB" id="A0A1G2LRP0"/>
<dbReference type="Proteomes" id="UP000177171">
    <property type="component" value="Unassembled WGS sequence"/>
</dbReference>
<keyword evidence="1" id="KW-0812">Transmembrane</keyword>
<proteinExistence type="predicted"/>
<feature type="transmembrane region" description="Helical" evidence="1">
    <location>
        <begin position="22"/>
        <end position="40"/>
    </location>
</feature>
<evidence type="ECO:0000313" key="3">
    <source>
        <dbReference type="Proteomes" id="UP000177171"/>
    </source>
</evidence>
<feature type="transmembrane region" description="Helical" evidence="1">
    <location>
        <begin position="61"/>
        <end position="82"/>
    </location>
</feature>
<accession>A0A1G2LRP0</accession>
<evidence type="ECO:0000313" key="2">
    <source>
        <dbReference type="EMBL" id="OHA14203.1"/>
    </source>
</evidence>
<comment type="caution">
    <text evidence="2">The sequence shown here is derived from an EMBL/GenBank/DDBJ whole genome shotgun (WGS) entry which is preliminary data.</text>
</comment>
<gene>
    <name evidence="2" type="ORF">A3G49_03110</name>
</gene>
<keyword evidence="1" id="KW-1133">Transmembrane helix</keyword>
<dbReference type="EMBL" id="MHQY01000013">
    <property type="protein sequence ID" value="OHA14203.1"/>
    <property type="molecule type" value="Genomic_DNA"/>
</dbReference>
<organism evidence="2 3">
    <name type="scientific">Candidatus Sungbacteria bacterium RIFCSPLOWO2_12_FULL_41_11</name>
    <dbReference type="NCBI Taxonomy" id="1802286"/>
    <lineage>
        <taxon>Bacteria</taxon>
        <taxon>Candidatus Sungiibacteriota</taxon>
    </lineage>
</organism>
<keyword evidence="1" id="KW-0472">Membrane</keyword>
<protein>
    <submittedName>
        <fullName evidence="2">Uncharacterized protein</fullName>
    </submittedName>
</protein>
<name>A0A1G2LRP0_9BACT</name>
<sequence>MNFENWSLFGIWDFEIGILTKMFYIFLSIFIAFTAIWGFFATSTIYHLKQYSLPGWSAYKLAMPTFFLISAAFFGFAVYFLFQIS</sequence>